<dbReference type="Proteomes" id="UP000502502">
    <property type="component" value="Chromosome"/>
</dbReference>
<dbReference type="SUPFAM" id="SSF54427">
    <property type="entry name" value="NTF2-like"/>
    <property type="match status" value="1"/>
</dbReference>
<protein>
    <submittedName>
        <fullName evidence="3">DUF4440 domain-containing protein</fullName>
    </submittedName>
</protein>
<gene>
    <name evidence="3" type="ORF">G7078_08220</name>
</gene>
<feature type="signal peptide" evidence="1">
    <location>
        <begin position="1"/>
        <end position="29"/>
    </location>
</feature>
<dbReference type="InterPro" id="IPR027843">
    <property type="entry name" value="DUF4440"/>
</dbReference>
<accession>A0A6G7ZPB4</accession>
<sequence>MSQDRRVPGWRSAASIAVALLLCASIESAAAAAAPVVAGQSVLAAQSAWHRAYAANDTRQLDALLAEDATIVESGGVLVDKAALLARGKLPPIALTLSASDQRVRRSGNFALVTSTVLEKRGPARLEFRVTDVFEMKNGGWKLASSHWTRTAGDLTPVTLPRPAVDRLAGTYRTPRGATLVVARDGDQLRVTEPGGTSTPLVAISPTTFMGPAGRVRWMFIAEPSGAIGHAVIANLNALTLLSRVNADPR</sequence>
<organism evidence="3 4">
    <name type="scientific">Sphingomonas sinipercae</name>
    <dbReference type="NCBI Taxonomy" id="2714944"/>
    <lineage>
        <taxon>Bacteria</taxon>
        <taxon>Pseudomonadati</taxon>
        <taxon>Pseudomonadota</taxon>
        <taxon>Alphaproteobacteria</taxon>
        <taxon>Sphingomonadales</taxon>
        <taxon>Sphingomonadaceae</taxon>
        <taxon>Sphingomonas</taxon>
    </lineage>
</organism>
<dbReference type="RefSeq" id="WP_166094923.1">
    <property type="nucleotide sequence ID" value="NZ_CP049871.1"/>
</dbReference>
<proteinExistence type="predicted"/>
<dbReference type="AlphaFoldDB" id="A0A6G7ZPB4"/>
<dbReference type="Gene3D" id="3.10.450.50">
    <property type="match status" value="1"/>
</dbReference>
<evidence type="ECO:0000313" key="4">
    <source>
        <dbReference type="Proteomes" id="UP000502502"/>
    </source>
</evidence>
<evidence type="ECO:0000256" key="1">
    <source>
        <dbReference type="SAM" id="SignalP"/>
    </source>
</evidence>
<dbReference type="InterPro" id="IPR032710">
    <property type="entry name" value="NTF2-like_dom_sf"/>
</dbReference>
<evidence type="ECO:0000313" key="3">
    <source>
        <dbReference type="EMBL" id="QIL02768.1"/>
    </source>
</evidence>
<dbReference type="EMBL" id="CP049871">
    <property type="protein sequence ID" value="QIL02768.1"/>
    <property type="molecule type" value="Genomic_DNA"/>
</dbReference>
<dbReference type="KEGG" id="ssin:G7078_08220"/>
<evidence type="ECO:0000259" key="2">
    <source>
        <dbReference type="Pfam" id="PF14534"/>
    </source>
</evidence>
<keyword evidence="4" id="KW-1185">Reference proteome</keyword>
<reference evidence="3 4" key="1">
    <citation type="submission" date="2020-03" db="EMBL/GenBank/DDBJ databases">
        <title>Sphingomonas sp. nov., isolated from fish.</title>
        <authorList>
            <person name="Hyun D.-W."/>
            <person name="Bae J.-W."/>
        </authorList>
    </citation>
    <scope>NUCLEOTIDE SEQUENCE [LARGE SCALE GENOMIC DNA]</scope>
    <source>
        <strain evidence="3 4">HDW15C</strain>
    </source>
</reference>
<name>A0A6G7ZPB4_9SPHN</name>
<feature type="chain" id="PRO_5026235454" evidence="1">
    <location>
        <begin position="30"/>
        <end position="250"/>
    </location>
</feature>
<feature type="domain" description="DUF4440" evidence="2">
    <location>
        <begin position="42"/>
        <end position="143"/>
    </location>
</feature>
<keyword evidence="1" id="KW-0732">Signal</keyword>
<dbReference type="Pfam" id="PF14534">
    <property type="entry name" value="DUF4440"/>
    <property type="match status" value="1"/>
</dbReference>